<reference evidence="2" key="1">
    <citation type="submission" date="2025-08" db="UniProtKB">
        <authorList>
            <consortium name="Ensembl"/>
        </authorList>
    </citation>
    <scope>IDENTIFICATION</scope>
</reference>
<evidence type="ECO:0000313" key="2">
    <source>
        <dbReference type="Ensembl" id="ENSPSTP00000005345.1"/>
    </source>
</evidence>
<dbReference type="AlphaFoldDB" id="A0A8C9ET57"/>
<evidence type="ECO:0000259" key="1">
    <source>
        <dbReference type="Pfam" id="PF02350"/>
    </source>
</evidence>
<feature type="domain" description="UDP-N-acetylglucosamine 2-epimerase" evidence="1">
    <location>
        <begin position="61"/>
        <end position="220"/>
    </location>
</feature>
<dbReference type="SUPFAM" id="SSF53756">
    <property type="entry name" value="UDP-Glycosyltransferase/glycogen phosphorylase"/>
    <property type="match status" value="1"/>
</dbReference>
<dbReference type="GO" id="GO:0009384">
    <property type="term" value="F:N-acylmannosamine kinase activity"/>
    <property type="evidence" value="ECO:0007669"/>
    <property type="project" value="TreeGrafter"/>
</dbReference>
<dbReference type="InterPro" id="IPR043129">
    <property type="entry name" value="ATPase_NBD"/>
</dbReference>
<sequence>IVSHWTVGELYFKNLSKQKQKEDMEKNGNNRKLRVCVATCNRADYSKLAPIMFGIKAEPQFFELDVVVLGSHLIDDYGNTYRMIEQDDFDIHTRLHTIVRGEDEAAMVESVGLALVKLPDVLNRLKPDIMIVHGDRFDALALATSAALMNIRILHIEGGEVSGTIDDSIRHAITKLAHYHVCCTRSAEQHLIAMCEDHDRILLAGCPSYDKLLSAKNKDYMSVIRVWLGDEFLIHVGDLSYSVNFYHLGENVLHVRDADTQDKILHALQLQFGKQYPCSKIYGDGNAVPRIVKFLKSIDLKEPLQKKFCFPPVKDNISQDIDHILETQSALAVDLGGTNLRVAIVSMKGEIVKKYTQLNPKTYEDRLDLILKMCVEAASEAVNLNCRILGVGISTGGRVNPREGIVLHSTKLIQEWSSVDLRTPISDALHLPVWVDNDGNCAALAERKFGHGKGIENFVTLITGTGIGGGIIHQHELIHGSSFCAAELGHIVVSLDGPECLCGSQGCIEAYASGIALQREAKKLHDEDLLLVEGMSMKNEEVVSAAHLIQAAKLGNAKAESILRTAGTALGLGVVNILHTMNPSLVILSGVLASHYINAVKDVIHRQALSSVKTVDVVVSNLADPALLGAASLVLDYTTRRIY</sequence>
<dbReference type="PRINTS" id="PR00475">
    <property type="entry name" value="HEXOKINASE"/>
</dbReference>
<name>A0A8C9ET57_PAVCR</name>
<dbReference type="Ensembl" id="ENSPSTT00000005612.1">
    <property type="protein sequence ID" value="ENSPSTP00000005345.1"/>
    <property type="gene ID" value="ENSPSTG00000003754.1"/>
</dbReference>
<dbReference type="FunFam" id="3.30.420.40:FF:000053">
    <property type="entry name" value="Bifunctional UDP-N-acetylglucosamine 2-epimerase/N-acetylmannosamine kinase"/>
    <property type="match status" value="1"/>
</dbReference>
<dbReference type="Pfam" id="PF02350">
    <property type="entry name" value="Epimerase_2"/>
    <property type="match status" value="1"/>
</dbReference>
<dbReference type="InterPro" id="IPR000600">
    <property type="entry name" value="ROK"/>
</dbReference>
<dbReference type="PANTHER" id="PTHR18964:SF149">
    <property type="entry name" value="BIFUNCTIONAL UDP-N-ACETYLGLUCOSAMINE 2-EPIMERASE_N-ACETYLMANNOSAMINE KINASE"/>
    <property type="match status" value="1"/>
</dbReference>
<dbReference type="Gene3D" id="3.30.420.40">
    <property type="match status" value="2"/>
</dbReference>
<dbReference type="Proteomes" id="UP000694428">
    <property type="component" value="Unplaced"/>
</dbReference>
<dbReference type="SUPFAM" id="SSF53067">
    <property type="entry name" value="Actin-like ATPase domain"/>
    <property type="match status" value="1"/>
</dbReference>
<dbReference type="CDD" id="cd24060">
    <property type="entry name" value="ASKHA_NBD_ROK_GNE"/>
    <property type="match status" value="1"/>
</dbReference>
<keyword evidence="3" id="KW-1185">Reference proteome</keyword>
<accession>A0A8C9ET57</accession>
<dbReference type="Gene3D" id="3.40.50.2000">
    <property type="entry name" value="Glycogen Phosphorylase B"/>
    <property type="match status" value="1"/>
</dbReference>
<protein>
    <submittedName>
        <fullName evidence="2">Glucosamine (UDP-N-acetyl)-2-epimerase/N-acetylmannosamine kinase</fullName>
    </submittedName>
</protein>
<dbReference type="Pfam" id="PF00480">
    <property type="entry name" value="ROK"/>
    <property type="match status" value="1"/>
</dbReference>
<proteinExistence type="predicted"/>
<dbReference type="GO" id="GO:0008761">
    <property type="term" value="F:UDP-N-acetylglucosamine 2-epimerase activity"/>
    <property type="evidence" value="ECO:0007669"/>
    <property type="project" value="TreeGrafter"/>
</dbReference>
<dbReference type="FunFam" id="3.40.50.2000:FF:000015">
    <property type="entry name" value="Bifunctional UDP-N-acetylglucosamine 2-epimerase/N-acetylmannosamine kinase"/>
    <property type="match status" value="1"/>
</dbReference>
<dbReference type="InterPro" id="IPR003331">
    <property type="entry name" value="UDP_GlcNAc_Epimerase_2_dom"/>
</dbReference>
<evidence type="ECO:0000313" key="3">
    <source>
        <dbReference type="Proteomes" id="UP000694428"/>
    </source>
</evidence>
<dbReference type="FunFam" id="3.30.420.40:FF:000060">
    <property type="entry name" value="Bifunctional UDP-N-acetylglucosamine 2-epimerase/N-acetylmannosamine kinase"/>
    <property type="match status" value="1"/>
</dbReference>
<reference evidence="2" key="2">
    <citation type="submission" date="2025-09" db="UniProtKB">
        <authorList>
            <consortium name="Ensembl"/>
        </authorList>
    </citation>
    <scope>IDENTIFICATION</scope>
</reference>
<dbReference type="PANTHER" id="PTHR18964">
    <property type="entry name" value="ROK (REPRESSOR, ORF, KINASE) FAMILY"/>
    <property type="match status" value="1"/>
</dbReference>
<organism evidence="2 3">
    <name type="scientific">Pavo cristatus</name>
    <name type="common">Indian peafowl</name>
    <name type="synonym">Blue peafowl</name>
    <dbReference type="NCBI Taxonomy" id="9049"/>
    <lineage>
        <taxon>Eukaryota</taxon>
        <taxon>Metazoa</taxon>
        <taxon>Chordata</taxon>
        <taxon>Craniata</taxon>
        <taxon>Vertebrata</taxon>
        <taxon>Euteleostomi</taxon>
        <taxon>Archelosauria</taxon>
        <taxon>Archosauria</taxon>
        <taxon>Dinosauria</taxon>
        <taxon>Saurischia</taxon>
        <taxon>Theropoda</taxon>
        <taxon>Coelurosauria</taxon>
        <taxon>Aves</taxon>
        <taxon>Neognathae</taxon>
        <taxon>Galloanserae</taxon>
        <taxon>Galliformes</taxon>
        <taxon>Phasianidae</taxon>
        <taxon>Phasianinae</taxon>
        <taxon>Pavo</taxon>
    </lineage>
</organism>